<keyword evidence="2" id="KW-1133">Transmembrane helix</keyword>
<sequence>MRAMDHNPYQPPRSDVSDDPHGKAMPPTSVYVACGLVLGALALGLLGLLPGVRPEEGEPVPAWFTLVLVIVFGGVTVVLSLETLRGRNWARWALLAYLVLGWYLTAPDLPVNFDRAPMAAMIDSVGMVMELVATWLLFFGEGPKWFTKARR</sequence>
<dbReference type="RefSeq" id="WP_124539168.1">
    <property type="nucleotide sequence ID" value="NZ_QUSW01000001.1"/>
</dbReference>
<feature type="transmembrane region" description="Helical" evidence="2">
    <location>
        <begin position="61"/>
        <end position="81"/>
    </location>
</feature>
<proteinExistence type="predicted"/>
<gene>
    <name evidence="3" type="ORF">DZC73_05600</name>
</gene>
<keyword evidence="2" id="KW-0812">Transmembrane</keyword>
<feature type="transmembrane region" description="Helical" evidence="2">
    <location>
        <begin position="30"/>
        <end position="49"/>
    </location>
</feature>
<evidence type="ECO:0000313" key="4">
    <source>
        <dbReference type="Proteomes" id="UP000267464"/>
    </source>
</evidence>
<evidence type="ECO:0000313" key="3">
    <source>
        <dbReference type="EMBL" id="RQP26482.1"/>
    </source>
</evidence>
<reference evidence="3 4" key="2">
    <citation type="submission" date="2018-12" db="EMBL/GenBank/DDBJ databases">
        <title>Rhizobacter gummiphilus sp. nov., a rubber-degrading bacterium isolated from the soil of a botanical garden in Japan.</title>
        <authorList>
            <person name="Shunsuke S.S."/>
        </authorList>
    </citation>
    <scope>NUCLEOTIDE SEQUENCE [LARGE SCALE GENOMIC DNA]</scope>
    <source>
        <strain evidence="3 4">S-16</strain>
    </source>
</reference>
<dbReference type="Proteomes" id="UP000267464">
    <property type="component" value="Unassembled WGS sequence"/>
</dbReference>
<dbReference type="EMBL" id="QUSW01000001">
    <property type="protein sequence ID" value="RQP26482.1"/>
    <property type="molecule type" value="Genomic_DNA"/>
</dbReference>
<name>A0A3N7J6Q9_9BURK</name>
<dbReference type="AlphaFoldDB" id="A0A3N7J6Q9"/>
<feature type="transmembrane region" description="Helical" evidence="2">
    <location>
        <begin position="118"/>
        <end position="140"/>
    </location>
</feature>
<protein>
    <submittedName>
        <fullName evidence="3">Uncharacterized protein</fullName>
    </submittedName>
</protein>
<evidence type="ECO:0000256" key="2">
    <source>
        <dbReference type="SAM" id="Phobius"/>
    </source>
</evidence>
<keyword evidence="4" id="KW-1185">Reference proteome</keyword>
<feature type="transmembrane region" description="Helical" evidence="2">
    <location>
        <begin position="88"/>
        <end position="106"/>
    </location>
</feature>
<organism evidence="3 4">
    <name type="scientific">Piscinibacter terrae</name>
    <dbReference type="NCBI Taxonomy" id="2496871"/>
    <lineage>
        <taxon>Bacteria</taxon>
        <taxon>Pseudomonadati</taxon>
        <taxon>Pseudomonadota</taxon>
        <taxon>Betaproteobacteria</taxon>
        <taxon>Burkholderiales</taxon>
        <taxon>Sphaerotilaceae</taxon>
        <taxon>Piscinibacter</taxon>
    </lineage>
</organism>
<comment type="caution">
    <text evidence="3">The sequence shown here is derived from an EMBL/GenBank/DDBJ whole genome shotgun (WGS) entry which is preliminary data.</text>
</comment>
<keyword evidence="2" id="KW-0472">Membrane</keyword>
<reference evidence="3 4" key="1">
    <citation type="submission" date="2018-08" db="EMBL/GenBank/DDBJ databases">
        <authorList>
            <person name="Khan S.A."/>
            <person name="Jeon C.O."/>
            <person name="Chun B.H."/>
            <person name="Jeong S.E."/>
        </authorList>
    </citation>
    <scope>NUCLEOTIDE SEQUENCE [LARGE SCALE GENOMIC DNA]</scope>
    <source>
        <strain evidence="3 4">S-16</strain>
    </source>
</reference>
<dbReference type="OrthoDB" id="9135217at2"/>
<feature type="region of interest" description="Disordered" evidence="1">
    <location>
        <begin position="1"/>
        <end position="22"/>
    </location>
</feature>
<accession>A0A3N7J6Q9</accession>
<evidence type="ECO:0000256" key="1">
    <source>
        <dbReference type="SAM" id="MobiDB-lite"/>
    </source>
</evidence>